<feature type="region of interest" description="Disordered" evidence="1">
    <location>
        <begin position="40"/>
        <end position="60"/>
    </location>
</feature>
<gene>
    <name evidence="4" type="ORF">D6200_13785</name>
    <name evidence="5" type="ORF">HER15_12490</name>
</gene>
<dbReference type="PANTHER" id="PTHR42852">
    <property type="entry name" value="THIOL:DISULFIDE INTERCHANGE PROTEIN DSBE"/>
    <property type="match status" value="1"/>
</dbReference>
<accession>A0AAE9MPL6</accession>
<evidence type="ECO:0000313" key="7">
    <source>
        <dbReference type="Proteomes" id="UP001056837"/>
    </source>
</evidence>
<evidence type="ECO:0000256" key="2">
    <source>
        <dbReference type="SAM" id="Phobius"/>
    </source>
</evidence>
<feature type="domain" description="Thioredoxin" evidence="3">
    <location>
        <begin position="158"/>
        <end position="293"/>
    </location>
</feature>
<dbReference type="Pfam" id="PF00578">
    <property type="entry name" value="AhpC-TSA"/>
    <property type="match status" value="1"/>
</dbReference>
<dbReference type="EMBL" id="CP032544">
    <property type="protein sequence ID" value="AZJ33579.1"/>
    <property type="molecule type" value="Genomic_DNA"/>
</dbReference>
<dbReference type="InterPro" id="IPR013766">
    <property type="entry name" value="Thioredoxin_domain"/>
</dbReference>
<protein>
    <submittedName>
        <fullName evidence="5">TlpA family protein disulfide reductase</fullName>
    </submittedName>
</protein>
<reference evidence="5" key="2">
    <citation type="submission" date="2020-04" db="EMBL/GenBank/DDBJ databases">
        <title>Tenacibaculum mesophilum bac2.</title>
        <authorList>
            <person name="Li M."/>
        </authorList>
    </citation>
    <scope>NUCLEOTIDE SEQUENCE</scope>
    <source>
        <strain evidence="5">Bac2</strain>
    </source>
</reference>
<keyword evidence="6" id="KW-1185">Reference proteome</keyword>
<dbReference type="GO" id="GO:0016209">
    <property type="term" value="F:antioxidant activity"/>
    <property type="evidence" value="ECO:0007669"/>
    <property type="project" value="InterPro"/>
</dbReference>
<keyword evidence="2" id="KW-0812">Transmembrane</keyword>
<proteinExistence type="predicted"/>
<evidence type="ECO:0000313" key="6">
    <source>
        <dbReference type="Proteomes" id="UP000269693"/>
    </source>
</evidence>
<sequence length="293" mass="33244">MRNIIPALLSIGVGFVISFFGLDFYSNSLENENNIIAQSNKITSSKEDTPEEPLSVDNSSTGSFSVDIEDIQKNFDNWEAYAKENIDLMSTFIPLDDEGAAMEKGIFLTLLRTGAYIPIKSEKKGKVQYQLTGIDASSDEKIKKSIVSKASIAHQYFKMEGKKLPDYNFVDLNGNAHNKADTKGKLLVLKCWFITCKVCVEEFPELNELVDKYKDDKIEFVSLAFDKKDELIKFLETKEFKYPTIPEQKDYMAKKLKVKQYPTHLIVDANGIIIKMVNNVKTLTSELERIMGK</sequence>
<dbReference type="CDD" id="cd02966">
    <property type="entry name" value="TlpA_like_family"/>
    <property type="match status" value="1"/>
</dbReference>
<reference evidence="4 6" key="1">
    <citation type="submission" date="2018-09" db="EMBL/GenBank/DDBJ databases">
        <title>Insights into the microbiota of Asian seabass (Lates calcarifer) with tenacibaculosis symptoms and description of sp. nov. Tenacibaculum singaporense.</title>
        <authorList>
            <person name="Miyake S."/>
            <person name="Soh M."/>
            <person name="Azman M.N."/>
            <person name="Ngoh S.Y."/>
            <person name="Orban L."/>
            <person name="Seedorf H."/>
        </authorList>
    </citation>
    <scope>NUCLEOTIDE SEQUENCE [LARGE SCALE GENOMIC DNA]</scope>
    <source>
        <strain evidence="4 6">DSM 13764</strain>
    </source>
</reference>
<dbReference type="InterPro" id="IPR000866">
    <property type="entry name" value="AhpC/TSA"/>
</dbReference>
<dbReference type="EMBL" id="CP050861">
    <property type="protein sequence ID" value="UTD16236.1"/>
    <property type="molecule type" value="Genomic_DNA"/>
</dbReference>
<dbReference type="PROSITE" id="PS51352">
    <property type="entry name" value="THIOREDOXIN_2"/>
    <property type="match status" value="1"/>
</dbReference>
<dbReference type="Gene3D" id="3.40.30.10">
    <property type="entry name" value="Glutaredoxin"/>
    <property type="match status" value="1"/>
</dbReference>
<dbReference type="Proteomes" id="UP001056837">
    <property type="component" value="Chromosome"/>
</dbReference>
<dbReference type="PANTHER" id="PTHR42852:SF13">
    <property type="entry name" value="PROTEIN DIPZ"/>
    <property type="match status" value="1"/>
</dbReference>
<evidence type="ECO:0000313" key="5">
    <source>
        <dbReference type="EMBL" id="UTD16236.1"/>
    </source>
</evidence>
<evidence type="ECO:0000313" key="4">
    <source>
        <dbReference type="EMBL" id="AZJ33579.1"/>
    </source>
</evidence>
<name>A0AAE9MPL6_9FLAO</name>
<evidence type="ECO:0000256" key="1">
    <source>
        <dbReference type="SAM" id="MobiDB-lite"/>
    </source>
</evidence>
<feature type="transmembrane region" description="Helical" evidence="2">
    <location>
        <begin position="7"/>
        <end position="25"/>
    </location>
</feature>
<dbReference type="InterPro" id="IPR036249">
    <property type="entry name" value="Thioredoxin-like_sf"/>
</dbReference>
<dbReference type="RefSeq" id="WP_053056649.1">
    <property type="nucleotide sequence ID" value="NZ_CANLMG010000003.1"/>
</dbReference>
<keyword evidence="2" id="KW-0472">Membrane</keyword>
<organism evidence="5 7">
    <name type="scientific">Tenacibaculum mesophilum</name>
    <dbReference type="NCBI Taxonomy" id="104268"/>
    <lineage>
        <taxon>Bacteria</taxon>
        <taxon>Pseudomonadati</taxon>
        <taxon>Bacteroidota</taxon>
        <taxon>Flavobacteriia</taxon>
        <taxon>Flavobacteriales</taxon>
        <taxon>Flavobacteriaceae</taxon>
        <taxon>Tenacibaculum</taxon>
    </lineage>
</organism>
<dbReference type="GO" id="GO:0016491">
    <property type="term" value="F:oxidoreductase activity"/>
    <property type="evidence" value="ECO:0007669"/>
    <property type="project" value="InterPro"/>
</dbReference>
<keyword evidence="2" id="KW-1133">Transmembrane helix</keyword>
<evidence type="ECO:0000259" key="3">
    <source>
        <dbReference type="PROSITE" id="PS51352"/>
    </source>
</evidence>
<dbReference type="AlphaFoldDB" id="A0AAE9MPL6"/>
<dbReference type="Proteomes" id="UP000269693">
    <property type="component" value="Chromosome"/>
</dbReference>
<dbReference type="InterPro" id="IPR050553">
    <property type="entry name" value="Thioredoxin_ResA/DsbE_sf"/>
</dbReference>
<dbReference type="SUPFAM" id="SSF52833">
    <property type="entry name" value="Thioredoxin-like"/>
    <property type="match status" value="1"/>
</dbReference>